<protein>
    <recommendedName>
        <fullName evidence="6">Cytochrome c domain-containing protein</fullName>
    </recommendedName>
</protein>
<dbReference type="InterPro" id="IPR036909">
    <property type="entry name" value="Cyt_c-like_dom_sf"/>
</dbReference>
<keyword evidence="2 4" id="KW-0479">Metal-binding</keyword>
<comment type="caution">
    <text evidence="7">The sequence shown here is derived from an EMBL/GenBank/DDBJ whole genome shotgun (WGS) entry which is preliminary data.</text>
</comment>
<keyword evidence="3 4" id="KW-0408">Iron</keyword>
<organism evidence="7 8">
    <name type="scientific">Aromatoleum toluolicum</name>
    <dbReference type="NCBI Taxonomy" id="90060"/>
    <lineage>
        <taxon>Bacteria</taxon>
        <taxon>Pseudomonadati</taxon>
        <taxon>Pseudomonadota</taxon>
        <taxon>Betaproteobacteria</taxon>
        <taxon>Rhodocyclales</taxon>
        <taxon>Rhodocyclaceae</taxon>
        <taxon>Aromatoleum</taxon>
    </lineage>
</organism>
<dbReference type="PROSITE" id="PS51007">
    <property type="entry name" value="CYTC"/>
    <property type="match status" value="1"/>
</dbReference>
<evidence type="ECO:0000259" key="6">
    <source>
        <dbReference type="PROSITE" id="PS51007"/>
    </source>
</evidence>
<dbReference type="SUPFAM" id="SSF46626">
    <property type="entry name" value="Cytochrome c"/>
    <property type="match status" value="1"/>
</dbReference>
<evidence type="ECO:0000256" key="5">
    <source>
        <dbReference type="SAM" id="SignalP"/>
    </source>
</evidence>
<evidence type="ECO:0000313" key="7">
    <source>
        <dbReference type="EMBL" id="NMF98232.1"/>
    </source>
</evidence>
<evidence type="ECO:0000256" key="4">
    <source>
        <dbReference type="PROSITE-ProRule" id="PRU00433"/>
    </source>
</evidence>
<evidence type="ECO:0000256" key="1">
    <source>
        <dbReference type="ARBA" id="ARBA00022617"/>
    </source>
</evidence>
<sequence>MERMMKRYLKYILAVPSLAALALSGQTIAVSDDVALSGKKLDQQMDRRAQQTLAEGRETFRFDTFGDEAFWGDTLKLHEAVKGAPLGGVGPGVSPKTALAVGLKIDVDALPGKLVDDLKGGRVNLDDPAVTVELLRLNAVIGVTGFFDGGRDLRSVGIQCALCHTAVDNSLAPGIGHRLDGWANRDLNVGAIINLSPDLSAVAALLQVDEATVRQVVTAWGPGKFDAALFLDGKGFRPDGKTAATLIPPVFGLAGVNLHTWTGWGSVPHWNAFVANLEMHGKGTFYDPRLNDPVQFPVAARAGFGDVRSNPDLISPKLPALHFYQLAIPAPAAPTGSFNAAAAASGKQIFENKAGCASCHVPPTFTEPGWNMHTPAEIGIDDFQANRAPDRRYRTAPLKGLWTHTTGGFYHDGRFATLGAVVDHYNAHFGLGLTGQEKIELVEYLKSL</sequence>
<keyword evidence="8" id="KW-1185">Reference proteome</keyword>
<dbReference type="InterPro" id="IPR051395">
    <property type="entry name" value="Cytochrome_c_Peroxidase/MauG"/>
</dbReference>
<dbReference type="PANTHER" id="PTHR30600">
    <property type="entry name" value="CYTOCHROME C PEROXIDASE-RELATED"/>
    <property type="match status" value="1"/>
</dbReference>
<evidence type="ECO:0000313" key="8">
    <source>
        <dbReference type="Proteomes" id="UP000634522"/>
    </source>
</evidence>
<name>A0ABX1NG01_9RHOO</name>
<accession>A0ABX1NG01</accession>
<keyword evidence="5" id="KW-0732">Signal</keyword>
<dbReference type="InterPro" id="IPR009056">
    <property type="entry name" value="Cyt_c-like_dom"/>
</dbReference>
<evidence type="ECO:0000256" key="2">
    <source>
        <dbReference type="ARBA" id="ARBA00022723"/>
    </source>
</evidence>
<reference evidence="7 8" key="1">
    <citation type="submission" date="2019-12" db="EMBL/GenBank/DDBJ databases">
        <title>Comparative genomics gives insights into the taxonomy of the Azoarcus-Aromatoleum group and reveals separate origins of nif in the plant-associated Azoarcus and non-plant-associated Aromatoleum sub-groups.</title>
        <authorList>
            <person name="Lafos M."/>
            <person name="Maluk M."/>
            <person name="Batista M."/>
            <person name="Junghare M."/>
            <person name="Carmona M."/>
            <person name="Faoro H."/>
            <person name="Cruz L.M."/>
            <person name="Battistoni F."/>
            <person name="De Souza E."/>
            <person name="Pedrosa F."/>
            <person name="Chen W.-M."/>
            <person name="Poole P.S."/>
            <person name="Dixon R.A."/>
            <person name="James E.K."/>
        </authorList>
    </citation>
    <scope>NUCLEOTIDE SEQUENCE [LARGE SCALE GENOMIC DNA]</scope>
    <source>
        <strain evidence="7 8">T</strain>
    </source>
</reference>
<gene>
    <name evidence="7" type="ORF">GPA27_12640</name>
</gene>
<feature type="chain" id="PRO_5047072305" description="Cytochrome c domain-containing protein" evidence="5">
    <location>
        <begin position="30"/>
        <end position="448"/>
    </location>
</feature>
<proteinExistence type="predicted"/>
<dbReference type="Gene3D" id="1.10.760.10">
    <property type="entry name" value="Cytochrome c-like domain"/>
    <property type="match status" value="1"/>
</dbReference>
<dbReference type="EMBL" id="WTVS01000024">
    <property type="protein sequence ID" value="NMF98232.1"/>
    <property type="molecule type" value="Genomic_DNA"/>
</dbReference>
<dbReference type="PANTHER" id="PTHR30600:SF9">
    <property type="entry name" value="BLR7738 PROTEIN"/>
    <property type="match status" value="1"/>
</dbReference>
<dbReference type="Proteomes" id="UP000634522">
    <property type="component" value="Unassembled WGS sequence"/>
</dbReference>
<feature type="signal peptide" evidence="5">
    <location>
        <begin position="1"/>
        <end position="29"/>
    </location>
</feature>
<keyword evidence="1 4" id="KW-0349">Heme</keyword>
<feature type="domain" description="Cytochrome c" evidence="6">
    <location>
        <begin position="341"/>
        <end position="448"/>
    </location>
</feature>
<evidence type="ECO:0000256" key="3">
    <source>
        <dbReference type="ARBA" id="ARBA00023004"/>
    </source>
</evidence>